<dbReference type="STRING" id="1121022.GCA_000376105_04231"/>
<dbReference type="AlphaFoldDB" id="V4P3X0"/>
<evidence type="ECO:0000313" key="2">
    <source>
        <dbReference type="EMBL" id="ESQ82801.1"/>
    </source>
</evidence>
<dbReference type="EMBL" id="AWGB01000073">
    <property type="protein sequence ID" value="ESQ82801.1"/>
    <property type="molecule type" value="Genomic_DNA"/>
</dbReference>
<dbReference type="OrthoDB" id="7277275at2"/>
<dbReference type="PATRIC" id="fig|1121022.4.peg.4227"/>
<evidence type="ECO:0000256" key="1">
    <source>
        <dbReference type="SAM" id="Phobius"/>
    </source>
</evidence>
<name>V4P3X0_9CAUL</name>
<dbReference type="Pfam" id="PF19613">
    <property type="entry name" value="DUF6118"/>
    <property type="match status" value="1"/>
</dbReference>
<accession>V4P3X0</accession>
<keyword evidence="1" id="KW-1133">Transmembrane helix</keyword>
<protein>
    <submittedName>
        <fullName evidence="2">Uncharacterized protein</fullName>
    </submittedName>
</protein>
<proteinExistence type="predicted"/>
<keyword evidence="1" id="KW-0472">Membrane</keyword>
<organism evidence="2 3">
    <name type="scientific">Asticcacaulis benevestitus DSM 16100 = ATCC BAA-896</name>
    <dbReference type="NCBI Taxonomy" id="1121022"/>
    <lineage>
        <taxon>Bacteria</taxon>
        <taxon>Pseudomonadati</taxon>
        <taxon>Pseudomonadota</taxon>
        <taxon>Alphaproteobacteria</taxon>
        <taxon>Caulobacterales</taxon>
        <taxon>Caulobacteraceae</taxon>
        <taxon>Asticcacaulis</taxon>
    </lineage>
</organism>
<reference evidence="2 3" key="1">
    <citation type="journal article" date="2014" name="Nature">
        <title>Sequential evolution of bacterial morphology by co-option of a developmental regulator.</title>
        <authorList>
            <person name="Jiang C."/>
            <person name="Brown P.J."/>
            <person name="Ducret A."/>
            <person name="Brun Y.V."/>
        </authorList>
    </citation>
    <scope>NUCLEOTIDE SEQUENCE [LARGE SCALE GENOMIC DNA]</scope>
    <source>
        <strain evidence="2 3">DSM 16100</strain>
    </source>
</reference>
<dbReference type="Proteomes" id="UP000017837">
    <property type="component" value="Unassembled WGS sequence"/>
</dbReference>
<keyword evidence="1" id="KW-0812">Transmembrane</keyword>
<sequence length="239" mass="25984">MVDDRASTGGEDDGDEATRAFEALRKSIDRRNTATTAELKVIRKGVEALFDQVETLQARPDYAEDLGQLKKGVVFIAERLKGLEASPMVQQGVGAFERAGEGLVKTAAQAFDQKAQRFDSAAFMLERITQGLRNRRDLRWQIAIAASFGVITGVVLLLLLPRLLPFDADSHVAASVIGKDRWEAGSEMMKAADPASWALIAADARLGKDNADVLTQCRQAAQKSGQTQRCTIKVTPGRP</sequence>
<evidence type="ECO:0000313" key="3">
    <source>
        <dbReference type="Proteomes" id="UP000017837"/>
    </source>
</evidence>
<dbReference type="InterPro" id="IPR046121">
    <property type="entry name" value="DUF6118"/>
</dbReference>
<dbReference type="RefSeq" id="WP_018083911.1">
    <property type="nucleotide sequence ID" value="NZ_AQWM01000050.1"/>
</dbReference>
<dbReference type="eggNOG" id="ENOG50332KT">
    <property type="taxonomic scope" value="Bacteria"/>
</dbReference>
<comment type="caution">
    <text evidence="2">The sequence shown here is derived from an EMBL/GenBank/DDBJ whole genome shotgun (WGS) entry which is preliminary data.</text>
</comment>
<keyword evidence="3" id="KW-1185">Reference proteome</keyword>
<gene>
    <name evidence="2" type="ORF">ABENE_20640</name>
</gene>
<feature type="transmembrane region" description="Helical" evidence="1">
    <location>
        <begin position="142"/>
        <end position="160"/>
    </location>
</feature>